<comment type="caution">
    <text evidence="3">The sequence shown here is derived from an EMBL/GenBank/DDBJ whole genome shotgun (WGS) entry which is preliminary data.</text>
</comment>
<dbReference type="OrthoDB" id="2151417at2759"/>
<dbReference type="PANTHER" id="PTHR38849:SF1">
    <property type="entry name" value="SMALL SECRETED PROTEIN"/>
    <property type="match status" value="1"/>
</dbReference>
<evidence type="ECO:0008006" key="5">
    <source>
        <dbReference type="Google" id="ProtNLM"/>
    </source>
</evidence>
<evidence type="ECO:0000313" key="3">
    <source>
        <dbReference type="EMBL" id="KAH7143890.1"/>
    </source>
</evidence>
<dbReference type="EMBL" id="JAGMUV010000009">
    <property type="protein sequence ID" value="KAH7143890.1"/>
    <property type="molecule type" value="Genomic_DNA"/>
</dbReference>
<feature type="chain" id="PRO_5040275391" description="Small secreted protein" evidence="2">
    <location>
        <begin position="19"/>
        <end position="174"/>
    </location>
</feature>
<protein>
    <recommendedName>
        <fullName evidence="5">Small secreted protein</fullName>
    </recommendedName>
</protein>
<gene>
    <name evidence="3" type="ORF">EDB81DRAFT_884487</name>
</gene>
<dbReference type="AlphaFoldDB" id="A0A9P9ETY2"/>
<feature type="compositionally biased region" description="Polar residues" evidence="1">
    <location>
        <begin position="161"/>
        <end position="174"/>
    </location>
</feature>
<keyword evidence="4" id="KW-1185">Reference proteome</keyword>
<dbReference type="PANTHER" id="PTHR38849">
    <property type="entry name" value="SMALL SECRETED PROTEIN"/>
    <property type="match status" value="1"/>
</dbReference>
<name>A0A9P9ETY2_9HYPO</name>
<evidence type="ECO:0000313" key="4">
    <source>
        <dbReference type="Proteomes" id="UP000738349"/>
    </source>
</evidence>
<accession>A0A9P9ETY2</accession>
<keyword evidence="2" id="KW-0732">Signal</keyword>
<reference evidence="3" key="1">
    <citation type="journal article" date="2021" name="Nat. Commun.">
        <title>Genetic determinants of endophytism in the Arabidopsis root mycobiome.</title>
        <authorList>
            <person name="Mesny F."/>
            <person name="Miyauchi S."/>
            <person name="Thiergart T."/>
            <person name="Pickel B."/>
            <person name="Atanasova L."/>
            <person name="Karlsson M."/>
            <person name="Huettel B."/>
            <person name="Barry K.W."/>
            <person name="Haridas S."/>
            <person name="Chen C."/>
            <person name="Bauer D."/>
            <person name="Andreopoulos W."/>
            <person name="Pangilinan J."/>
            <person name="LaButti K."/>
            <person name="Riley R."/>
            <person name="Lipzen A."/>
            <person name="Clum A."/>
            <person name="Drula E."/>
            <person name="Henrissat B."/>
            <person name="Kohler A."/>
            <person name="Grigoriev I.V."/>
            <person name="Martin F.M."/>
            <person name="Hacquard S."/>
        </authorList>
    </citation>
    <scope>NUCLEOTIDE SEQUENCE</scope>
    <source>
        <strain evidence="3">MPI-CAGE-AT-0147</strain>
    </source>
</reference>
<feature type="compositionally biased region" description="Basic and acidic residues" evidence="1">
    <location>
        <begin position="145"/>
        <end position="159"/>
    </location>
</feature>
<evidence type="ECO:0000256" key="2">
    <source>
        <dbReference type="SAM" id="SignalP"/>
    </source>
</evidence>
<sequence>MYLSKAMLFVSLAASAIALPSHKRADLLQVQDYVQFQISDGLAGNSLKEVAAKFPVEEFRANLAGVSANDLAILKAARETAEAAETDAGGFNDAIDQVGEDSDDGIALQTGKIKNKVLKLELQVLALQIELAQGDGNQAKIDEEQAKLDKNVATDRENEGDQSQSINFSGSSQP</sequence>
<organism evidence="3 4">
    <name type="scientific">Dactylonectria macrodidyma</name>
    <dbReference type="NCBI Taxonomy" id="307937"/>
    <lineage>
        <taxon>Eukaryota</taxon>
        <taxon>Fungi</taxon>
        <taxon>Dikarya</taxon>
        <taxon>Ascomycota</taxon>
        <taxon>Pezizomycotina</taxon>
        <taxon>Sordariomycetes</taxon>
        <taxon>Hypocreomycetidae</taxon>
        <taxon>Hypocreales</taxon>
        <taxon>Nectriaceae</taxon>
        <taxon>Dactylonectria</taxon>
    </lineage>
</organism>
<feature type="signal peptide" evidence="2">
    <location>
        <begin position="1"/>
        <end position="18"/>
    </location>
</feature>
<evidence type="ECO:0000256" key="1">
    <source>
        <dbReference type="SAM" id="MobiDB-lite"/>
    </source>
</evidence>
<dbReference type="Proteomes" id="UP000738349">
    <property type="component" value="Unassembled WGS sequence"/>
</dbReference>
<feature type="region of interest" description="Disordered" evidence="1">
    <location>
        <begin position="145"/>
        <end position="174"/>
    </location>
</feature>
<proteinExistence type="predicted"/>